<accession>A0ACC6D8E5</accession>
<sequence>MKLKSNNSKIHRAVFPEHQLLQLPVRIDQLPREGEQAVNINTKVMKLKKVHLLSLCEDRSRQKNNPLQSLIAGDSFLLERHRKDNCEDST</sequence>
<dbReference type="EMBL" id="JAQPYW010000181">
    <property type="protein sequence ID" value="MDC7159724.1"/>
    <property type="molecule type" value="Genomic_DNA"/>
</dbReference>
<organism evidence="1 2">
    <name type="scientific">Parabacteroides johnsonii</name>
    <dbReference type="NCBI Taxonomy" id="387661"/>
    <lineage>
        <taxon>Bacteria</taxon>
        <taxon>Pseudomonadati</taxon>
        <taxon>Bacteroidota</taxon>
        <taxon>Bacteroidia</taxon>
        <taxon>Bacteroidales</taxon>
        <taxon>Tannerellaceae</taxon>
        <taxon>Parabacteroides</taxon>
    </lineage>
</organism>
<comment type="caution">
    <text evidence="1">The sequence shown here is derived from an EMBL/GenBank/DDBJ whole genome shotgun (WGS) entry which is preliminary data.</text>
</comment>
<reference evidence="1" key="1">
    <citation type="submission" date="2023-01" db="EMBL/GenBank/DDBJ databases">
        <title>Exploring GABA producing Bacteroides strains toward improving mental health.</title>
        <authorList>
            <person name="Yousuf B."/>
            <person name="Bouhlel N.E."/>
            <person name="Mottawea W."/>
            <person name="Hammami R."/>
        </authorList>
    </citation>
    <scope>NUCLEOTIDE SEQUENCE</scope>
    <source>
        <strain evidence="1">UO.H1049</strain>
    </source>
</reference>
<protein>
    <submittedName>
        <fullName evidence="1">Uncharacterized protein</fullName>
    </submittedName>
</protein>
<name>A0ACC6D8E5_9BACT</name>
<keyword evidence="2" id="KW-1185">Reference proteome</keyword>
<proteinExistence type="predicted"/>
<evidence type="ECO:0000313" key="2">
    <source>
        <dbReference type="Proteomes" id="UP001213431"/>
    </source>
</evidence>
<evidence type="ECO:0000313" key="1">
    <source>
        <dbReference type="EMBL" id="MDC7159724.1"/>
    </source>
</evidence>
<dbReference type="Proteomes" id="UP001213431">
    <property type="component" value="Unassembled WGS sequence"/>
</dbReference>
<gene>
    <name evidence="1" type="ORF">PQG99_17820</name>
</gene>